<evidence type="ECO:0000313" key="3">
    <source>
        <dbReference type="Proteomes" id="UP001157161"/>
    </source>
</evidence>
<dbReference type="EMBL" id="BSUM01000001">
    <property type="protein sequence ID" value="GMA32398.1"/>
    <property type="molecule type" value="Genomic_DNA"/>
</dbReference>
<keyword evidence="3" id="KW-1185">Reference proteome</keyword>
<comment type="caution">
    <text evidence="2">The sequence shown here is derived from an EMBL/GenBank/DDBJ whole genome shotgun (WGS) entry which is preliminary data.</text>
</comment>
<dbReference type="AlphaFoldDB" id="A0AA37XFD9"/>
<dbReference type="Proteomes" id="UP001157161">
    <property type="component" value="Unassembled WGS sequence"/>
</dbReference>
<organism evidence="2 3">
    <name type="scientific">Litorihabitans aurantiacus</name>
    <dbReference type="NCBI Taxonomy" id="1930061"/>
    <lineage>
        <taxon>Bacteria</taxon>
        <taxon>Bacillati</taxon>
        <taxon>Actinomycetota</taxon>
        <taxon>Actinomycetes</taxon>
        <taxon>Micrococcales</taxon>
        <taxon>Beutenbergiaceae</taxon>
        <taxon>Litorihabitans</taxon>
    </lineage>
</organism>
<dbReference type="RefSeq" id="WP_284251094.1">
    <property type="nucleotide sequence ID" value="NZ_BSUM01000001.1"/>
</dbReference>
<accession>A0AA37XFD9</accession>
<evidence type="ECO:0000256" key="1">
    <source>
        <dbReference type="SAM" id="Phobius"/>
    </source>
</evidence>
<proteinExistence type="predicted"/>
<keyword evidence="1" id="KW-0812">Transmembrane</keyword>
<name>A0AA37XFD9_9MICO</name>
<reference evidence="2" key="2">
    <citation type="submission" date="2023-02" db="EMBL/GenBank/DDBJ databases">
        <authorList>
            <person name="Sun Q."/>
            <person name="Mori K."/>
        </authorList>
    </citation>
    <scope>NUCLEOTIDE SEQUENCE</scope>
    <source>
        <strain evidence="2">NBRC 112290</strain>
    </source>
</reference>
<feature type="transmembrane region" description="Helical" evidence="1">
    <location>
        <begin position="32"/>
        <end position="57"/>
    </location>
</feature>
<keyword evidence="1" id="KW-1133">Transmembrane helix</keyword>
<gene>
    <name evidence="2" type="ORF">GCM10025875_23900</name>
</gene>
<sequence length="66" mass="6585">MTSLSDSETPTPAAVPSTFGGRVARTWRSTTVLPVAVALLIVTSVILGGAAVVSRIVSVVSGFLGG</sequence>
<keyword evidence="1" id="KW-0472">Membrane</keyword>
<reference evidence="2" key="1">
    <citation type="journal article" date="2014" name="Int. J. Syst. Evol. Microbiol.">
        <title>Complete genome sequence of Corynebacterium casei LMG S-19264T (=DSM 44701T), isolated from a smear-ripened cheese.</title>
        <authorList>
            <consortium name="US DOE Joint Genome Institute (JGI-PGF)"/>
            <person name="Walter F."/>
            <person name="Albersmeier A."/>
            <person name="Kalinowski J."/>
            <person name="Ruckert C."/>
        </authorList>
    </citation>
    <scope>NUCLEOTIDE SEQUENCE</scope>
    <source>
        <strain evidence="2">NBRC 112290</strain>
    </source>
</reference>
<evidence type="ECO:0000313" key="2">
    <source>
        <dbReference type="EMBL" id="GMA32398.1"/>
    </source>
</evidence>
<protein>
    <submittedName>
        <fullName evidence="2">Uncharacterized protein</fullName>
    </submittedName>
</protein>